<comment type="caution">
    <text evidence="2">The sequence shown here is derived from an EMBL/GenBank/DDBJ whole genome shotgun (WGS) entry which is preliminary data.</text>
</comment>
<protein>
    <submittedName>
        <fullName evidence="2">Prepilin-type N-terminal cleavage/methylation domain-containing protein</fullName>
    </submittedName>
</protein>
<evidence type="ECO:0000313" key="3">
    <source>
        <dbReference type="Proteomes" id="UP001521137"/>
    </source>
</evidence>
<dbReference type="EMBL" id="JAKGAS010000004">
    <property type="protein sequence ID" value="MCF2948341.1"/>
    <property type="molecule type" value="Genomic_DNA"/>
</dbReference>
<gene>
    <name evidence="2" type="ORF">L0668_09505</name>
</gene>
<dbReference type="InterPro" id="IPR012902">
    <property type="entry name" value="N_methyl_site"/>
</dbReference>
<organism evidence="2 3">
    <name type="scientific">Paraglaciecola algarum</name>
    <dbReference type="NCBI Taxonomy" id="3050085"/>
    <lineage>
        <taxon>Bacteria</taxon>
        <taxon>Pseudomonadati</taxon>
        <taxon>Pseudomonadota</taxon>
        <taxon>Gammaproteobacteria</taxon>
        <taxon>Alteromonadales</taxon>
        <taxon>Alteromonadaceae</taxon>
        <taxon>Paraglaciecola</taxon>
    </lineage>
</organism>
<dbReference type="Pfam" id="PF07963">
    <property type="entry name" value="N_methyl"/>
    <property type="match status" value="1"/>
</dbReference>
<keyword evidence="1" id="KW-1133">Transmembrane helix</keyword>
<feature type="transmembrane region" description="Helical" evidence="1">
    <location>
        <begin position="7"/>
        <end position="29"/>
    </location>
</feature>
<dbReference type="RefSeq" id="WP_235312058.1">
    <property type="nucleotide sequence ID" value="NZ_JAKGAS010000004.1"/>
</dbReference>
<proteinExistence type="predicted"/>
<dbReference type="Proteomes" id="UP001521137">
    <property type="component" value="Unassembled WGS sequence"/>
</dbReference>
<name>A0ABS9D9L1_9ALTE</name>
<keyword evidence="1" id="KW-0812">Transmembrane</keyword>
<sequence length="189" mass="21069">MNISKGFSLVEVLVASLIIMLGVTGYVTLQAEYVVADRNINLRNLALQLAVDKLNDLSFYQLLISLNSVPAYNQIISDGGGRISAGTKKIQLSNNADSHDFELHWQITDLFYIDSNFDQSADLWVTQGHPLFPKLAPSVSDLKKVDIKVEWLDLNAETQVINVNSYIAPLPAHNSYQTFFRENSVNAKP</sequence>
<reference evidence="2 3" key="1">
    <citation type="submission" date="2022-01" db="EMBL/GenBank/DDBJ databases">
        <title>Paraglaciecola sp. G1-23.</title>
        <authorList>
            <person name="Jin M.S."/>
            <person name="Han D.M."/>
            <person name="Kim H.M."/>
            <person name="Jeon C.O."/>
        </authorList>
    </citation>
    <scope>NUCLEOTIDE SEQUENCE [LARGE SCALE GENOMIC DNA]</scope>
    <source>
        <strain evidence="2 3">G1-23</strain>
    </source>
</reference>
<accession>A0ABS9D9L1</accession>
<evidence type="ECO:0000256" key="1">
    <source>
        <dbReference type="SAM" id="Phobius"/>
    </source>
</evidence>
<evidence type="ECO:0000313" key="2">
    <source>
        <dbReference type="EMBL" id="MCF2948341.1"/>
    </source>
</evidence>
<keyword evidence="1" id="KW-0472">Membrane</keyword>
<keyword evidence="3" id="KW-1185">Reference proteome</keyword>